<reference evidence="2" key="1">
    <citation type="journal article" date="2020" name="bioRxiv">
        <title>Whole genome comparisons of ergot fungi reveals the divergence and evolution of species within the genus Claviceps are the result of varying mechanisms driving genome evolution and host range expansion.</title>
        <authorList>
            <person name="Wyka S.A."/>
            <person name="Mondo S.J."/>
            <person name="Liu M."/>
            <person name="Dettman J."/>
            <person name="Nalam V."/>
            <person name="Broders K.D."/>
        </authorList>
    </citation>
    <scope>NUCLEOTIDE SEQUENCE</scope>
    <source>
        <strain evidence="2">CCC 489</strain>
    </source>
</reference>
<feature type="non-terminal residue" evidence="2">
    <location>
        <position position="147"/>
    </location>
</feature>
<protein>
    <submittedName>
        <fullName evidence="2">Uncharacterized protein</fullName>
    </submittedName>
</protein>
<organism evidence="2 3">
    <name type="scientific">Claviceps africana</name>
    <dbReference type="NCBI Taxonomy" id="83212"/>
    <lineage>
        <taxon>Eukaryota</taxon>
        <taxon>Fungi</taxon>
        <taxon>Dikarya</taxon>
        <taxon>Ascomycota</taxon>
        <taxon>Pezizomycotina</taxon>
        <taxon>Sordariomycetes</taxon>
        <taxon>Hypocreomycetidae</taxon>
        <taxon>Hypocreales</taxon>
        <taxon>Clavicipitaceae</taxon>
        <taxon>Claviceps</taxon>
    </lineage>
</organism>
<evidence type="ECO:0000313" key="3">
    <source>
        <dbReference type="Proteomes" id="UP000811619"/>
    </source>
</evidence>
<comment type="caution">
    <text evidence="2">The sequence shown here is derived from an EMBL/GenBank/DDBJ whole genome shotgun (WGS) entry which is preliminary data.</text>
</comment>
<dbReference type="Proteomes" id="UP000811619">
    <property type="component" value="Unassembled WGS sequence"/>
</dbReference>
<dbReference type="EMBL" id="SRPY01001048">
    <property type="protein sequence ID" value="KAG5914930.1"/>
    <property type="molecule type" value="Genomic_DNA"/>
</dbReference>
<dbReference type="AlphaFoldDB" id="A0A8K0J1W8"/>
<feature type="non-terminal residue" evidence="2">
    <location>
        <position position="1"/>
    </location>
</feature>
<name>A0A8K0J1W8_9HYPO</name>
<proteinExistence type="predicted"/>
<evidence type="ECO:0000313" key="2">
    <source>
        <dbReference type="EMBL" id="KAG5914930.1"/>
    </source>
</evidence>
<feature type="compositionally biased region" description="Low complexity" evidence="1">
    <location>
        <begin position="1"/>
        <end position="14"/>
    </location>
</feature>
<sequence length="147" mass="15834">PRMSSPPSTSSPIPRKASMSRHTATRKHHPRVVRRARTSTTFSRARKAVRIGIACSTPSKSGITTPVLLYGSHSPGMMADLSATYCSALTCATAKDHRPSWSEDNGSMPSHWATGRSSAALSRLALISRTLRWQSRDGSQAMPGSKS</sequence>
<feature type="region of interest" description="Disordered" evidence="1">
    <location>
        <begin position="1"/>
        <end position="31"/>
    </location>
</feature>
<accession>A0A8K0J1W8</accession>
<gene>
    <name evidence="2" type="ORF">E4U42_000231</name>
</gene>
<evidence type="ECO:0000256" key="1">
    <source>
        <dbReference type="SAM" id="MobiDB-lite"/>
    </source>
</evidence>
<keyword evidence="3" id="KW-1185">Reference proteome</keyword>